<organism evidence="2 3">
    <name type="scientific">Eumeta variegata</name>
    <name type="common">Bagworm moth</name>
    <name type="synonym">Eumeta japonica</name>
    <dbReference type="NCBI Taxonomy" id="151549"/>
    <lineage>
        <taxon>Eukaryota</taxon>
        <taxon>Metazoa</taxon>
        <taxon>Ecdysozoa</taxon>
        <taxon>Arthropoda</taxon>
        <taxon>Hexapoda</taxon>
        <taxon>Insecta</taxon>
        <taxon>Pterygota</taxon>
        <taxon>Neoptera</taxon>
        <taxon>Endopterygota</taxon>
        <taxon>Lepidoptera</taxon>
        <taxon>Glossata</taxon>
        <taxon>Ditrysia</taxon>
        <taxon>Tineoidea</taxon>
        <taxon>Psychidae</taxon>
        <taxon>Oiketicinae</taxon>
        <taxon>Eumeta</taxon>
    </lineage>
</organism>
<proteinExistence type="predicted"/>
<accession>A0A4C1UF40</accession>
<dbReference type="AlphaFoldDB" id="A0A4C1UF40"/>
<feature type="region of interest" description="Disordered" evidence="1">
    <location>
        <begin position="1"/>
        <end position="21"/>
    </location>
</feature>
<gene>
    <name evidence="2" type="ORF">EVAR_79597_1</name>
</gene>
<name>A0A4C1UF40_EUMVA</name>
<reference evidence="2 3" key="1">
    <citation type="journal article" date="2019" name="Commun. Biol.">
        <title>The bagworm genome reveals a unique fibroin gene that provides high tensile strength.</title>
        <authorList>
            <person name="Kono N."/>
            <person name="Nakamura H."/>
            <person name="Ohtoshi R."/>
            <person name="Tomita M."/>
            <person name="Numata K."/>
            <person name="Arakawa K."/>
        </authorList>
    </citation>
    <scope>NUCLEOTIDE SEQUENCE [LARGE SCALE GENOMIC DNA]</scope>
</reference>
<dbReference type="EMBL" id="BGZK01000165">
    <property type="protein sequence ID" value="GBP24750.1"/>
    <property type="molecule type" value="Genomic_DNA"/>
</dbReference>
<dbReference type="Proteomes" id="UP000299102">
    <property type="component" value="Unassembled WGS sequence"/>
</dbReference>
<evidence type="ECO:0000313" key="3">
    <source>
        <dbReference type="Proteomes" id="UP000299102"/>
    </source>
</evidence>
<keyword evidence="3" id="KW-1185">Reference proteome</keyword>
<sequence>MKGNVDGEIGGSLSAASPRAYGRSFKSTPLQLRRTRGGCSLQLVNLFVVRVMGLLTPVQRLYGAPFGESGALPPSASTVIVLSGGGERGRRD</sequence>
<protein>
    <submittedName>
        <fullName evidence="2">Uncharacterized protein</fullName>
    </submittedName>
</protein>
<evidence type="ECO:0000313" key="2">
    <source>
        <dbReference type="EMBL" id="GBP24750.1"/>
    </source>
</evidence>
<comment type="caution">
    <text evidence="2">The sequence shown here is derived from an EMBL/GenBank/DDBJ whole genome shotgun (WGS) entry which is preliminary data.</text>
</comment>
<evidence type="ECO:0000256" key="1">
    <source>
        <dbReference type="SAM" id="MobiDB-lite"/>
    </source>
</evidence>